<comment type="caution">
    <text evidence="1">The sequence shown here is derived from an EMBL/GenBank/DDBJ whole genome shotgun (WGS) entry which is preliminary data.</text>
</comment>
<dbReference type="eggNOG" id="ENOG5030A2S">
    <property type="taxonomic scope" value="Bacteria"/>
</dbReference>
<dbReference type="RefSeq" id="WP_025015365.1">
    <property type="nucleotide sequence ID" value="NZ_AZFU01000014.1"/>
</dbReference>
<dbReference type="OrthoDB" id="2316215at2"/>
<protein>
    <submittedName>
        <fullName evidence="1">Uncharacterized protein</fullName>
    </submittedName>
</protein>
<sequence>MPLCQLFINKEQNKFMLIKMPDEVTPGKYQNWASEKERENNIQTFNFSQQMLDRIALKYVDDSQAQPYEAKYVLMKAPDEEGLFVSSLELSINGDEKMDIVRNGLLIIFDENEVKHFTEILQDAWNEGGMQ</sequence>
<accession>A0A0R1VIU3</accession>
<gene>
    <name evidence="1" type="ORF">FC59_GL000223</name>
</gene>
<reference evidence="1 2" key="1">
    <citation type="journal article" date="2015" name="Genome Announc.">
        <title>Expanding the biotechnology potential of lactobacilli through comparative genomics of 213 strains and associated genera.</title>
        <authorList>
            <person name="Sun Z."/>
            <person name="Harris H.M."/>
            <person name="McCann A."/>
            <person name="Guo C."/>
            <person name="Argimon S."/>
            <person name="Zhang W."/>
            <person name="Yang X."/>
            <person name="Jeffery I.B."/>
            <person name="Cooney J.C."/>
            <person name="Kagawa T.F."/>
            <person name="Liu W."/>
            <person name="Song Y."/>
            <person name="Salvetti E."/>
            <person name="Wrobel A."/>
            <person name="Rasinkangas P."/>
            <person name="Parkhill J."/>
            <person name="Rea M.C."/>
            <person name="O'Sullivan O."/>
            <person name="Ritari J."/>
            <person name="Douillard F.P."/>
            <person name="Paul Ross R."/>
            <person name="Yang R."/>
            <person name="Briner A.E."/>
            <person name="Felis G.E."/>
            <person name="de Vos W.M."/>
            <person name="Barrangou R."/>
            <person name="Klaenhammer T.R."/>
            <person name="Caufield P.W."/>
            <person name="Cui Y."/>
            <person name="Zhang H."/>
            <person name="O'Toole P.W."/>
        </authorList>
    </citation>
    <scope>NUCLEOTIDE SEQUENCE [LARGE SCALE GENOMIC DNA]</scope>
    <source>
        <strain evidence="1 2">DSM 16761</strain>
    </source>
</reference>
<proteinExistence type="predicted"/>
<evidence type="ECO:0000313" key="1">
    <source>
        <dbReference type="EMBL" id="KRM05165.1"/>
    </source>
</evidence>
<dbReference type="Proteomes" id="UP000051307">
    <property type="component" value="Unassembled WGS sequence"/>
</dbReference>
<name>A0A0R1VIU3_9LACO</name>
<dbReference type="EMBL" id="AZFU01000014">
    <property type="protein sequence ID" value="KRM05165.1"/>
    <property type="molecule type" value="Genomic_DNA"/>
</dbReference>
<dbReference type="AlphaFoldDB" id="A0A0R1VIU3"/>
<evidence type="ECO:0000313" key="2">
    <source>
        <dbReference type="Proteomes" id="UP000051307"/>
    </source>
</evidence>
<organism evidence="1 2">
    <name type="scientific">Lactobacillus kitasatonis DSM 16761 = JCM 1039</name>
    <dbReference type="NCBI Taxonomy" id="1423767"/>
    <lineage>
        <taxon>Bacteria</taxon>
        <taxon>Bacillati</taxon>
        <taxon>Bacillota</taxon>
        <taxon>Bacilli</taxon>
        <taxon>Lactobacillales</taxon>
        <taxon>Lactobacillaceae</taxon>
        <taxon>Lactobacillus</taxon>
    </lineage>
</organism>
<dbReference type="PATRIC" id="fig|1423767.3.peg.233"/>